<name>A0A1M7C8U0_9GAMM</name>
<evidence type="ECO:0000313" key="1">
    <source>
        <dbReference type="EMBL" id="SHL63600.1"/>
    </source>
</evidence>
<dbReference type="STRING" id="44933.SAMN05660971_01007"/>
<dbReference type="AlphaFoldDB" id="A0A1M7C8U0"/>
<sequence>MECHKCGVSQVGMISARHTGSMARRRLQGMADPLSKSGNTASGPVWRALWEPSGAAGAVLCPWSI</sequence>
<gene>
    <name evidence="1" type="ORF">SAMN05660971_01007</name>
</gene>
<protein>
    <submittedName>
        <fullName evidence="1">Uncharacterized protein</fullName>
    </submittedName>
</protein>
<organism evidence="1 2">
    <name type="scientific">Halomonas cupida</name>
    <dbReference type="NCBI Taxonomy" id="44933"/>
    <lineage>
        <taxon>Bacteria</taxon>
        <taxon>Pseudomonadati</taxon>
        <taxon>Pseudomonadota</taxon>
        <taxon>Gammaproteobacteria</taxon>
        <taxon>Oceanospirillales</taxon>
        <taxon>Halomonadaceae</taxon>
        <taxon>Halomonas</taxon>
    </lineage>
</organism>
<dbReference type="EMBL" id="FRCA01000002">
    <property type="protein sequence ID" value="SHL63600.1"/>
    <property type="molecule type" value="Genomic_DNA"/>
</dbReference>
<dbReference type="Proteomes" id="UP000184123">
    <property type="component" value="Unassembled WGS sequence"/>
</dbReference>
<accession>A0A1M7C8U0</accession>
<evidence type="ECO:0000313" key="2">
    <source>
        <dbReference type="Proteomes" id="UP000184123"/>
    </source>
</evidence>
<proteinExistence type="predicted"/>
<reference evidence="1 2" key="1">
    <citation type="submission" date="2016-11" db="EMBL/GenBank/DDBJ databases">
        <authorList>
            <person name="Jaros S."/>
            <person name="Januszkiewicz K."/>
            <person name="Wedrychowicz H."/>
        </authorList>
    </citation>
    <scope>NUCLEOTIDE SEQUENCE [LARGE SCALE GENOMIC DNA]</scope>
    <source>
        <strain evidence="1 2">DSM 4740</strain>
    </source>
</reference>